<organism evidence="3 4">
    <name type="scientific">Duganella zoogloeoides</name>
    <dbReference type="NCBI Taxonomy" id="75659"/>
    <lineage>
        <taxon>Bacteria</taxon>
        <taxon>Pseudomonadati</taxon>
        <taxon>Pseudomonadota</taxon>
        <taxon>Betaproteobacteria</taxon>
        <taxon>Burkholderiales</taxon>
        <taxon>Oxalobacteraceae</taxon>
        <taxon>Telluria group</taxon>
        <taxon>Duganella</taxon>
    </lineage>
</organism>
<dbReference type="GeneID" id="43166807"/>
<feature type="compositionally biased region" description="Low complexity" evidence="1">
    <location>
        <begin position="275"/>
        <end position="289"/>
    </location>
</feature>
<dbReference type="RefSeq" id="WP_019922420.1">
    <property type="nucleotide sequence ID" value="NZ_CP140152.1"/>
</dbReference>
<dbReference type="InterPro" id="IPR028098">
    <property type="entry name" value="Glyco_trans_4-like_N"/>
</dbReference>
<dbReference type="InterPro" id="IPR050194">
    <property type="entry name" value="Glycosyltransferase_grp1"/>
</dbReference>
<dbReference type="Gene3D" id="3.40.50.2000">
    <property type="entry name" value="Glycogen Phosphorylase B"/>
    <property type="match status" value="2"/>
</dbReference>
<accession>A0ABZ0Y4B0</accession>
<dbReference type="EMBL" id="CP140152">
    <property type="protein sequence ID" value="WQH06439.1"/>
    <property type="molecule type" value="Genomic_DNA"/>
</dbReference>
<proteinExistence type="predicted"/>
<dbReference type="PANTHER" id="PTHR45947:SF3">
    <property type="entry name" value="SULFOQUINOVOSYL TRANSFERASE SQD2"/>
    <property type="match status" value="1"/>
</dbReference>
<evidence type="ECO:0000313" key="4">
    <source>
        <dbReference type="Proteomes" id="UP001326110"/>
    </source>
</evidence>
<sequence length="470" mass="49951">MLKIALISSYASPLAVNRSVDCDSLGLYVAQLGSELGALGCQVDIFTRRDRIEQPQVHYWRPNVRIIHVPAGPPAVLASEHMQPFIEQFGRFMAGFARRQRGGYDIAHACDPSSGCAAQQLRRTLGVPYVITLSAFPAQQGGAAAVALQQQSLDNADRVLVLCRQQRDALQGVPGRAPPRIDIVPGGFDPALFWPVRLRARGVLGLPTDAFLALHVGRLAPGHGIDTAIEGMAKLAGRHAVAARLLVLGAAVPDEDSHLARPLDAAPSRQPCETPQSTRSQQPSQSQPPNQSPPLLQWHQRAHVSEFQRLRDLAGRLDVEIAFVRPQPASALRHWYSAADVCIATPCHNAFGAAVLGAMACATPVVGAAVGCIDAMVVDGETGYLVAPRDPAALAGRLASLHANPAQARSLGVQGWRRAHRHYTWRRVAQRHMAVYAQVLAGVAADVASDGASELAGKVASHGGASASLA</sequence>
<evidence type="ECO:0000313" key="3">
    <source>
        <dbReference type="EMBL" id="WQH06439.1"/>
    </source>
</evidence>
<evidence type="ECO:0000259" key="2">
    <source>
        <dbReference type="Pfam" id="PF13579"/>
    </source>
</evidence>
<feature type="region of interest" description="Disordered" evidence="1">
    <location>
        <begin position="261"/>
        <end position="294"/>
    </location>
</feature>
<name>A0ABZ0Y4B0_9BURK</name>
<dbReference type="PANTHER" id="PTHR45947">
    <property type="entry name" value="SULFOQUINOVOSYL TRANSFERASE SQD2"/>
    <property type="match status" value="1"/>
</dbReference>
<protein>
    <submittedName>
        <fullName evidence="3">Glycosyltransferase</fullName>
    </submittedName>
</protein>
<feature type="domain" description="Glycosyltransferase subfamily 4-like N-terminal" evidence="2">
    <location>
        <begin position="27"/>
        <end position="187"/>
    </location>
</feature>
<keyword evidence="4" id="KW-1185">Reference proteome</keyword>
<gene>
    <name evidence="3" type="ORF">SR858_08975</name>
</gene>
<dbReference type="Pfam" id="PF13692">
    <property type="entry name" value="Glyco_trans_1_4"/>
    <property type="match status" value="1"/>
</dbReference>
<dbReference type="Pfam" id="PF13579">
    <property type="entry name" value="Glyco_trans_4_4"/>
    <property type="match status" value="1"/>
</dbReference>
<reference evidence="3 4" key="1">
    <citation type="submission" date="2023-11" db="EMBL/GenBank/DDBJ databases">
        <title>MicrobeMod: A computational toolkit for identifying prokaryotic methylation and restriction-modification with nanopore sequencing.</title>
        <authorList>
            <person name="Crits-Christoph A."/>
            <person name="Kang S.C."/>
            <person name="Lee H."/>
            <person name="Ostrov N."/>
        </authorList>
    </citation>
    <scope>NUCLEOTIDE SEQUENCE [LARGE SCALE GENOMIC DNA]</scope>
    <source>
        <strain evidence="3 4">ATCC 25935</strain>
    </source>
</reference>
<dbReference type="SUPFAM" id="SSF53756">
    <property type="entry name" value="UDP-Glycosyltransferase/glycogen phosphorylase"/>
    <property type="match status" value="1"/>
</dbReference>
<evidence type="ECO:0000256" key="1">
    <source>
        <dbReference type="SAM" id="MobiDB-lite"/>
    </source>
</evidence>
<dbReference type="Proteomes" id="UP001326110">
    <property type="component" value="Chromosome"/>
</dbReference>